<comment type="subcellular location">
    <subcellularLocation>
        <location evidence="1">Nucleus</location>
    </subcellularLocation>
</comment>
<dbReference type="Pfam" id="PF23593">
    <property type="entry name" value="HEAT_ATR"/>
    <property type="match status" value="1"/>
</dbReference>
<dbReference type="PANTHER" id="PTHR11139:SF125">
    <property type="entry name" value="SERINE_THREONINE-PROTEIN KINASE MEC1"/>
    <property type="match status" value="1"/>
</dbReference>
<sequence length="2719" mass="301547">MGRERSGNEVVGLMIVKTRDAAEALAETDASSQSLHHHRRRSSGGRTISSGSNAEKEVQAVMPAPTSASNGALEAILRKVVGDSDTAAPSATNARTSSRSHANGDSSAALAAASQFLADGFHHAGSTSNPQANGRGSPHSEEEIAHTLNRLLVSGVIVPLIDSPSSWAYGKARNESTNAGIGVRQALDTLSRTLSASPKYLEHLFEPAEHASATASTSALTLDMANTTFDVWATPRLLCAAASMLAASRSCPAMKEPETAEHIKDPSQHILEHLQLLLATSTEAAGQIDNVRYVLAECLRASVHALAQTRETSFGSSARLPDFVVPSALQQARHKDFSSTSTPTVSFFRSSILDPAFRLSSRKDRPKPSGKGLAALSPSQMDAAFSFSLRTATEDEGPKSVDSGDARTAAGPVTLAEALFLVSTDLCLRMAERYPVYFIDLTDHAVLLFVEHLQHRWTCAKQKSLSPSSQMPLAAQTYAVISSHIEFLSESYPGHLTRSLQVAVEQMSQLLDTHEHLDADQERTLASIGACFSSCALEASNERKPELAAILQPYQTLITLQMRLGAQQIVQSSYPVRQSAHTCSVLALLFWALSSGCRCETTFMQELDAQLTTLLYHSQHAAQSNDSVNRLKRLSLLLRDHIDAQASPTQQIRNSSVSERIDRLKRRKMHGRAASIRAITILDTLLPLDPSVPASKGSEAHPFELSRRRLILQACSRVANRGDSVALQDEQSPCLCELPAPISIGQGNVPTKGKGERLDHAATAAMWKDVMSQVKASPLLSSRTIDMLRRCVAHSTIAEALPYSGDKNVVNIIKHSLRAKARASRIATNELALVYQNRLIQQRNANNEEEWMSRFLEIPRQYENVLADVNVAFCHETALIGLAGLFALPVESCQEICLLTLVLHLGHANPFLKACAYTQIVQIASAQRSTTFQLVQKHFEKVSTSIVERFISMPDLWTSFLSLIKMNQATFFNLTKEYTLPHLITMICSGDGSAEVGTKMIELIARALGTDVPRLCHDNITPIFRSFFMRSASLRNLGLNTLVQLIGVDAASLKVLLRSRQSDVVGYLVVKLGNRATRAEAYEGLEFIIETISGTAAAARSKDPAMRRSKVATFLKGEILAILTWINQELSGEHGKRTATELAFALRSIGALVEIIGPPISAVTPQIMATLNSHLQPDSLSLTTLESWKIFITTLRFVDVGPFVGQTAAALLSAWDRFNPERKGIAISILHYLILENAAYLKDFIDDIPSLDRLDAEIPDICRGLRGVRETWNNDRRFRNILDRSSNENTSICNESLRELQAFLSEERGYIEALTSGDSFGPLIGQCIRTLMHVATRNDAHHTDIRDIGFRCFGLIGAVDPDRIEHAVEEPVKIILSNFEDQEEVIDFSLHLIRDLLVPAFRAATDTTQQNGLAYAIQELLKVAGFNSSILATGSNARTIGIKTKQRLADLPQDVVDTITPLLDSRYGAQVGKPSVRKTPIYTHSRSYSDWLQSWTSRLITKTVGRSDSNAAALAGAGPIKSGAAAASTIFGVFRVAIRSHDVGIARHLLPHLVLHSIISGDDMDREAIVDEIQTILRDQVESQTDYEAERKLLTAQTLFTVMDHVGVWMRRKRQDLARTSRRPRIAQGGEEVLAVVESIMLRISQELLAQASLQCKAYSRALLNFELRVRAMRSEGKGDDDLQGYFENMHRIYANLDEPDGMEGISTRVIAPSLEHQIREHESTGRWTSAQSCWEVEIQQRPDDPELHLGLLRCLRNLGHYDTMRTHIRGVLSAHPEWEDLLDAFRVEGACILGDWDEVEARTRRSQAKSPEHSIGRALLAMRQNDAEVFGKVLVQARQDLGKPLVAAGKASYPGVYGSVLHLHMLQELEMIRSHARTNAGDRVGALTRAVASDTVSDLNRSLTARLNATLPSFRTQEPLLSLRRTAFAALPSSSGTGKEVGEAWIATAKIARRAGHMQAAYSATLQAGQNQATFAFVQRVKILAKEEKTHEAIRDLVNSLNILTSTFKPGQIGDMSNTGFIELQKMDSDGRTMRVDRSTFAKACLLRARLQDSTFRYTAGEILDRYKEAAKEQNDSEKMWYHLGHFQDTHEGLLPSMTMQRYNVCRAFLRSAQVGTKFFYRTLPRVLTIWMDLAADEKILTHSKKGSSSNPELAQKVDAFLQLNALMKKFSRRLKPFQWLAVFPQLVARIVQKNEDAWMVLQDMILQVLLAYPQQAMWSMVAGASSKDAERKKRYSEMIHRLNAKSGSSHKEVIKVVSSSQRLAKELLRLCDYNVNKNETVLSMDKMFPGLLEVANASELLLPLQSSMTVLLPSNHLISEEHRPFPSNLPTIMTFEDTIEVMNSLQKPRKVMIVGNDGNRYPFLCKPKDDLRKDARLMEFDSMINKLLQSQPESRKRKLYVRTYAVLILNEEHGLIEWVPHTVGFRHILTKLYNAKGMQIYTSEVKTNMDEARLAPDTRTTEKIFQDRVLAKFAPVFHEWFLATFPDPTAWLQARSAYARTAAVMSMVGFVLGLGDRHGENILFDSNSGDTVHVDLNCLFDKGQRFEIPERVPFRLTQNMVDAMGVTGCDGVFRKSAEITMGILRDNRDSLMSVLEAMVHDPLGEWSVPEDRHRAKGSSRKSDVRADDPRVVEARRALDPVANKLDGRLYRLGSREPSPPYSTNNLVDALIKEATSSREAATRFDDAENIRASSGQQVNVGRDEAESRQLRMYHSHT</sequence>
<evidence type="ECO:0000256" key="11">
    <source>
        <dbReference type="ARBA" id="ARBA00023242"/>
    </source>
</evidence>
<name>R9PGB7_PSEHS</name>
<dbReference type="InterPro" id="IPR056802">
    <property type="entry name" value="ATR-like_M-HEAT"/>
</dbReference>
<dbReference type="InterPro" id="IPR012993">
    <property type="entry name" value="UME"/>
</dbReference>
<dbReference type="InterPro" id="IPR036940">
    <property type="entry name" value="PI3/4_kinase_cat_sf"/>
</dbReference>
<evidence type="ECO:0000256" key="7">
    <source>
        <dbReference type="ARBA" id="ARBA00022763"/>
    </source>
</evidence>
<evidence type="ECO:0000256" key="5">
    <source>
        <dbReference type="ARBA" id="ARBA00022679"/>
    </source>
</evidence>
<keyword evidence="4" id="KW-0723">Serine/threonine-protein kinase</keyword>
<keyword evidence="5" id="KW-0808">Transferase</keyword>
<dbReference type="SUPFAM" id="SSF48452">
    <property type="entry name" value="TPR-like"/>
    <property type="match status" value="1"/>
</dbReference>
<dbReference type="InterPro" id="IPR014009">
    <property type="entry name" value="PIK_FAT"/>
</dbReference>
<dbReference type="Pfam" id="PF25030">
    <property type="entry name" value="M-HEAT_ATR"/>
    <property type="match status" value="1"/>
</dbReference>
<keyword evidence="16" id="KW-1185">Reference proteome</keyword>
<feature type="region of interest" description="Disordered" evidence="12">
    <location>
        <begin position="2610"/>
        <end position="2630"/>
    </location>
</feature>
<dbReference type="Pfam" id="PF00454">
    <property type="entry name" value="PI3_PI4_kinase"/>
    <property type="match status" value="1"/>
</dbReference>
<evidence type="ECO:0000256" key="10">
    <source>
        <dbReference type="ARBA" id="ARBA00023204"/>
    </source>
</evidence>
<dbReference type="GeneID" id="24110021"/>
<dbReference type="GO" id="GO:0005634">
    <property type="term" value="C:nucleus"/>
    <property type="evidence" value="ECO:0007669"/>
    <property type="project" value="UniProtKB-SubCell"/>
</dbReference>
<comment type="similarity">
    <text evidence="2">Belongs to the PI3/PI4-kinase family. ATM subfamily.</text>
</comment>
<dbReference type="HOGENOM" id="CLU_000178_2_7_1"/>
<accession>R9PGB7</accession>
<dbReference type="Gene3D" id="1.25.40.10">
    <property type="entry name" value="Tetratricopeptide repeat domain"/>
    <property type="match status" value="1"/>
</dbReference>
<dbReference type="InterPro" id="IPR011990">
    <property type="entry name" value="TPR-like_helical_dom_sf"/>
</dbReference>
<evidence type="ECO:0000256" key="9">
    <source>
        <dbReference type="ARBA" id="ARBA00022840"/>
    </source>
</evidence>
<dbReference type="GO" id="GO:0005524">
    <property type="term" value="F:ATP binding"/>
    <property type="evidence" value="ECO:0007669"/>
    <property type="project" value="UniProtKB-KW"/>
</dbReference>
<dbReference type="eggNOG" id="KOG0890">
    <property type="taxonomic scope" value="Eukaryota"/>
</dbReference>
<reference evidence="16" key="1">
    <citation type="journal article" date="2013" name="Genome Announc.">
        <title>Draft genome sequence of the basidiomycetous yeast-like fungus Pseudozyma hubeiensis SY62, which produces an abundant amount of the biosurfactant mannosylerythritol lipids.</title>
        <authorList>
            <person name="Konishi M."/>
            <person name="Hatada Y."/>
            <person name="Horiuchi J."/>
        </authorList>
    </citation>
    <scope>NUCLEOTIDE SEQUENCE [LARGE SCALE GENOMIC DNA]</scope>
    <source>
        <strain evidence="16">SY62</strain>
    </source>
</reference>
<dbReference type="EMBL" id="DF238808">
    <property type="protein sequence ID" value="GAC97155.1"/>
    <property type="molecule type" value="Genomic_DNA"/>
</dbReference>
<evidence type="ECO:0000256" key="4">
    <source>
        <dbReference type="ARBA" id="ARBA00022527"/>
    </source>
</evidence>
<keyword evidence="10" id="KW-0234">DNA repair</keyword>
<organism evidence="15 16">
    <name type="scientific">Pseudozyma hubeiensis (strain SY62)</name>
    <name type="common">Yeast</name>
    <dbReference type="NCBI Taxonomy" id="1305764"/>
    <lineage>
        <taxon>Eukaryota</taxon>
        <taxon>Fungi</taxon>
        <taxon>Dikarya</taxon>
        <taxon>Basidiomycota</taxon>
        <taxon>Ustilaginomycotina</taxon>
        <taxon>Ustilaginomycetes</taxon>
        <taxon>Ustilaginales</taxon>
        <taxon>Ustilaginaceae</taxon>
        <taxon>Pseudozyma</taxon>
    </lineage>
</organism>
<dbReference type="InterPro" id="IPR003151">
    <property type="entry name" value="PIK-rel_kinase_FAT"/>
</dbReference>
<dbReference type="InterPro" id="IPR016024">
    <property type="entry name" value="ARM-type_fold"/>
</dbReference>
<dbReference type="InterPro" id="IPR050517">
    <property type="entry name" value="DDR_Repair_Kinase"/>
</dbReference>
<feature type="compositionally biased region" description="Polar residues" evidence="12">
    <location>
        <begin position="125"/>
        <end position="134"/>
    </location>
</feature>
<feature type="region of interest" description="Disordered" evidence="12">
    <location>
        <begin position="2694"/>
        <end position="2719"/>
    </location>
</feature>
<evidence type="ECO:0000259" key="13">
    <source>
        <dbReference type="PROSITE" id="PS50290"/>
    </source>
</evidence>
<keyword evidence="8 15" id="KW-0418">Kinase</keyword>
<dbReference type="InterPro" id="IPR018936">
    <property type="entry name" value="PI3/4_kinase_CS"/>
</dbReference>
<feature type="compositionally biased region" description="Polar residues" evidence="12">
    <location>
        <begin position="87"/>
        <end position="105"/>
    </location>
</feature>
<dbReference type="SUPFAM" id="SSF48371">
    <property type="entry name" value="ARM repeat"/>
    <property type="match status" value="1"/>
</dbReference>
<dbReference type="InterPro" id="IPR000403">
    <property type="entry name" value="PI3/4_kinase_cat_dom"/>
</dbReference>
<evidence type="ECO:0000256" key="12">
    <source>
        <dbReference type="SAM" id="MobiDB-lite"/>
    </source>
</evidence>
<evidence type="ECO:0000256" key="3">
    <source>
        <dbReference type="ARBA" id="ARBA00012513"/>
    </source>
</evidence>
<dbReference type="InterPro" id="IPR011009">
    <property type="entry name" value="Kinase-like_dom_sf"/>
</dbReference>
<dbReference type="PROSITE" id="PS50290">
    <property type="entry name" value="PI3_4_KINASE_3"/>
    <property type="match status" value="1"/>
</dbReference>
<dbReference type="OrthoDB" id="381190at2759"/>
<dbReference type="Pfam" id="PF02259">
    <property type="entry name" value="FAT"/>
    <property type="match status" value="1"/>
</dbReference>
<feature type="domain" description="FAT" evidence="14">
    <location>
        <begin position="1648"/>
        <end position="2228"/>
    </location>
</feature>
<keyword evidence="6" id="KW-0547">Nucleotide-binding</keyword>
<keyword evidence="7" id="KW-0227">DNA damage</keyword>
<gene>
    <name evidence="15" type="ORF">PHSY_004740</name>
</gene>
<protein>
    <recommendedName>
        <fullName evidence="3">non-specific serine/threonine protein kinase</fullName>
        <ecNumber evidence="3">2.7.11.1</ecNumber>
    </recommendedName>
</protein>
<dbReference type="SMART" id="SM00146">
    <property type="entry name" value="PI3Kc"/>
    <property type="match status" value="1"/>
</dbReference>
<dbReference type="PANTHER" id="PTHR11139">
    <property type="entry name" value="ATAXIA TELANGIECTASIA MUTATED ATM -RELATED"/>
    <property type="match status" value="1"/>
</dbReference>
<dbReference type="GO" id="GO:0004674">
    <property type="term" value="F:protein serine/threonine kinase activity"/>
    <property type="evidence" value="ECO:0007669"/>
    <property type="project" value="UniProtKB-KW"/>
</dbReference>
<feature type="region of interest" description="Disordered" evidence="12">
    <location>
        <begin position="86"/>
        <end position="107"/>
    </location>
</feature>
<proteinExistence type="inferred from homology"/>
<dbReference type="EC" id="2.7.11.1" evidence="3"/>
<dbReference type="STRING" id="1305764.R9PGB7"/>
<dbReference type="GO" id="GO:0006281">
    <property type="term" value="P:DNA repair"/>
    <property type="evidence" value="ECO:0007669"/>
    <property type="project" value="UniProtKB-KW"/>
</dbReference>
<dbReference type="GO" id="GO:0005694">
    <property type="term" value="C:chromosome"/>
    <property type="evidence" value="ECO:0007669"/>
    <property type="project" value="TreeGrafter"/>
</dbReference>
<dbReference type="Gene3D" id="1.10.1070.11">
    <property type="entry name" value="Phosphatidylinositol 3-/4-kinase, catalytic domain"/>
    <property type="match status" value="1"/>
</dbReference>
<dbReference type="Pfam" id="PF08064">
    <property type="entry name" value="UME"/>
    <property type="match status" value="1"/>
</dbReference>
<dbReference type="InterPro" id="IPR057564">
    <property type="entry name" value="HEAT_ATR"/>
</dbReference>
<dbReference type="CDD" id="cd00892">
    <property type="entry name" value="PIKKc_ATR"/>
    <property type="match status" value="1"/>
</dbReference>
<evidence type="ECO:0000313" key="16">
    <source>
        <dbReference type="Proteomes" id="UP000014071"/>
    </source>
</evidence>
<keyword evidence="9" id="KW-0067">ATP-binding</keyword>
<evidence type="ECO:0000259" key="14">
    <source>
        <dbReference type="PROSITE" id="PS51189"/>
    </source>
</evidence>
<feature type="domain" description="PI3K/PI4K catalytic" evidence="13">
    <location>
        <begin position="2337"/>
        <end position="2648"/>
    </location>
</feature>
<dbReference type="GO" id="GO:0000077">
    <property type="term" value="P:DNA damage checkpoint signaling"/>
    <property type="evidence" value="ECO:0007669"/>
    <property type="project" value="TreeGrafter"/>
</dbReference>
<evidence type="ECO:0000256" key="6">
    <source>
        <dbReference type="ARBA" id="ARBA00022741"/>
    </source>
</evidence>
<feature type="region of interest" description="Disordered" evidence="12">
    <location>
        <begin position="121"/>
        <end position="141"/>
    </location>
</feature>
<dbReference type="Gene3D" id="3.30.1010.10">
    <property type="entry name" value="Phosphatidylinositol 3-kinase Catalytic Subunit, Chain A, domain 4"/>
    <property type="match status" value="1"/>
</dbReference>
<dbReference type="SUPFAM" id="SSF56112">
    <property type="entry name" value="Protein kinase-like (PK-like)"/>
    <property type="match status" value="1"/>
</dbReference>
<dbReference type="PROSITE" id="PS51189">
    <property type="entry name" value="FAT"/>
    <property type="match status" value="1"/>
</dbReference>
<dbReference type="Proteomes" id="UP000014071">
    <property type="component" value="Unassembled WGS sequence"/>
</dbReference>
<keyword evidence="11" id="KW-0539">Nucleus</keyword>
<evidence type="ECO:0000313" key="15">
    <source>
        <dbReference type="EMBL" id="GAC97155.1"/>
    </source>
</evidence>
<evidence type="ECO:0000256" key="8">
    <source>
        <dbReference type="ARBA" id="ARBA00022777"/>
    </source>
</evidence>
<evidence type="ECO:0000256" key="2">
    <source>
        <dbReference type="ARBA" id="ARBA00010769"/>
    </source>
</evidence>
<dbReference type="PROSITE" id="PS00916">
    <property type="entry name" value="PI3_4_KINASE_2"/>
    <property type="match status" value="1"/>
</dbReference>
<dbReference type="SMART" id="SM00802">
    <property type="entry name" value="UME"/>
    <property type="match status" value="1"/>
</dbReference>
<dbReference type="RefSeq" id="XP_012190742.1">
    <property type="nucleotide sequence ID" value="XM_012335352.1"/>
</dbReference>
<evidence type="ECO:0000256" key="1">
    <source>
        <dbReference type="ARBA" id="ARBA00004123"/>
    </source>
</evidence>
<dbReference type="GO" id="GO:0000723">
    <property type="term" value="P:telomere maintenance"/>
    <property type="evidence" value="ECO:0007669"/>
    <property type="project" value="TreeGrafter"/>
</dbReference>
<feature type="region of interest" description="Disordered" evidence="12">
    <location>
        <begin position="26"/>
        <end position="57"/>
    </location>
</feature>